<dbReference type="AlphaFoldDB" id="A0A6A6GZL2"/>
<feature type="compositionally biased region" description="Basic and acidic residues" evidence="1">
    <location>
        <begin position="1"/>
        <end position="10"/>
    </location>
</feature>
<sequence length="365" mass="41588">MTTIENDRTMNAEARAKHRRDLKRRYSKMSVSNMHREHDEWCEKDIHSHEEYVDHAAVVSELDLLSRNGGQQINPEERQQRTPEQCVEFRQMYWNRYYNKPLEDIYWDREIWLRGGAHTVEEYRGHLDIVHEMQQRPKQPQLAVKAAGTHLEPPGEASGSPRSRARNIRANNEEANDIAPLSTPRRSSRLVAKSQKGVTPTKSSRKPSKTASSRRNAIAPSPLKDGAGVERRKPSSGPKIRRVRARIINDPAASSATNVLNLKDTLEVEKALEQERSVGSGHTQISTAETAPNPGESQEEEEVTERYRGNPKHRQLTAFERSLINKDGWRWYPHAAPLFPFAETRYIAALTDLNMKIDLALGPGT</sequence>
<keyword evidence="3" id="KW-1185">Reference proteome</keyword>
<reference evidence="2" key="1">
    <citation type="journal article" date="2020" name="Stud. Mycol.">
        <title>101 Dothideomycetes genomes: a test case for predicting lifestyles and emergence of pathogens.</title>
        <authorList>
            <person name="Haridas S."/>
            <person name="Albert R."/>
            <person name="Binder M."/>
            <person name="Bloem J."/>
            <person name="Labutti K."/>
            <person name="Salamov A."/>
            <person name="Andreopoulos B."/>
            <person name="Baker S."/>
            <person name="Barry K."/>
            <person name="Bills G."/>
            <person name="Bluhm B."/>
            <person name="Cannon C."/>
            <person name="Castanera R."/>
            <person name="Culley D."/>
            <person name="Daum C."/>
            <person name="Ezra D."/>
            <person name="Gonzalez J."/>
            <person name="Henrissat B."/>
            <person name="Kuo A."/>
            <person name="Liang C."/>
            <person name="Lipzen A."/>
            <person name="Lutzoni F."/>
            <person name="Magnuson J."/>
            <person name="Mondo S."/>
            <person name="Nolan M."/>
            <person name="Ohm R."/>
            <person name="Pangilinan J."/>
            <person name="Park H.-J."/>
            <person name="Ramirez L."/>
            <person name="Alfaro M."/>
            <person name="Sun H."/>
            <person name="Tritt A."/>
            <person name="Yoshinaga Y."/>
            <person name="Zwiers L.-H."/>
            <person name="Turgeon B."/>
            <person name="Goodwin S."/>
            <person name="Spatafora J."/>
            <person name="Crous P."/>
            <person name="Grigoriev I."/>
        </authorList>
    </citation>
    <scope>NUCLEOTIDE SEQUENCE</scope>
    <source>
        <strain evidence="2">Tuck. ex Michener</strain>
    </source>
</reference>
<name>A0A6A6GZL2_VIRVR</name>
<feature type="region of interest" description="Disordered" evidence="1">
    <location>
        <begin position="170"/>
        <end position="243"/>
    </location>
</feature>
<gene>
    <name evidence="2" type="ORF">EV356DRAFT_507663</name>
</gene>
<evidence type="ECO:0000256" key="1">
    <source>
        <dbReference type="SAM" id="MobiDB-lite"/>
    </source>
</evidence>
<proteinExistence type="predicted"/>
<dbReference type="OrthoDB" id="10609628at2759"/>
<dbReference type="Proteomes" id="UP000800092">
    <property type="component" value="Unassembled WGS sequence"/>
</dbReference>
<evidence type="ECO:0000313" key="3">
    <source>
        <dbReference type="Proteomes" id="UP000800092"/>
    </source>
</evidence>
<accession>A0A6A6GZL2</accession>
<dbReference type="EMBL" id="ML991830">
    <property type="protein sequence ID" value="KAF2231182.1"/>
    <property type="molecule type" value="Genomic_DNA"/>
</dbReference>
<feature type="region of interest" description="Disordered" evidence="1">
    <location>
        <begin position="1"/>
        <end position="21"/>
    </location>
</feature>
<protein>
    <submittedName>
        <fullName evidence="2">Uncharacterized protein</fullName>
    </submittedName>
</protein>
<feature type="region of interest" description="Disordered" evidence="1">
    <location>
        <begin position="274"/>
        <end position="311"/>
    </location>
</feature>
<feature type="compositionally biased region" description="Polar residues" evidence="1">
    <location>
        <begin position="280"/>
        <end position="290"/>
    </location>
</feature>
<organism evidence="2 3">
    <name type="scientific">Viridothelium virens</name>
    <name type="common">Speckled blister lichen</name>
    <name type="synonym">Trypethelium virens</name>
    <dbReference type="NCBI Taxonomy" id="1048519"/>
    <lineage>
        <taxon>Eukaryota</taxon>
        <taxon>Fungi</taxon>
        <taxon>Dikarya</taxon>
        <taxon>Ascomycota</taxon>
        <taxon>Pezizomycotina</taxon>
        <taxon>Dothideomycetes</taxon>
        <taxon>Dothideomycetes incertae sedis</taxon>
        <taxon>Trypetheliales</taxon>
        <taxon>Trypetheliaceae</taxon>
        <taxon>Viridothelium</taxon>
    </lineage>
</organism>
<evidence type="ECO:0000313" key="2">
    <source>
        <dbReference type="EMBL" id="KAF2231182.1"/>
    </source>
</evidence>